<protein>
    <submittedName>
        <fullName evidence="1">Uncharacterized protein</fullName>
    </submittedName>
</protein>
<dbReference type="RefSeq" id="WP_043447103.1">
    <property type="nucleotide sequence ID" value="NZ_JBEYWD010000035.1"/>
</dbReference>
<proteinExistence type="predicted"/>
<name>A0A5P2WB95_9ACTN</name>
<evidence type="ECO:0000313" key="2">
    <source>
        <dbReference type="Proteomes" id="UP000325763"/>
    </source>
</evidence>
<dbReference type="EMBL" id="CP023747">
    <property type="protein sequence ID" value="QEV42685.1"/>
    <property type="molecule type" value="Genomic_DNA"/>
</dbReference>
<dbReference type="Proteomes" id="UP000325763">
    <property type="component" value="Chromosome"/>
</dbReference>
<dbReference type="AlphaFoldDB" id="A0A5P2WB95"/>
<dbReference type="KEGG" id="snq:CP978_32800"/>
<gene>
    <name evidence="1" type="ORF">CP978_32800</name>
</gene>
<organism evidence="1 2">
    <name type="scientific">Streptomyces nodosus</name>
    <dbReference type="NCBI Taxonomy" id="40318"/>
    <lineage>
        <taxon>Bacteria</taxon>
        <taxon>Bacillati</taxon>
        <taxon>Actinomycetota</taxon>
        <taxon>Actinomycetes</taxon>
        <taxon>Kitasatosporales</taxon>
        <taxon>Streptomycetaceae</taxon>
        <taxon>Streptomyces</taxon>
    </lineage>
</organism>
<evidence type="ECO:0000313" key="1">
    <source>
        <dbReference type="EMBL" id="QEV42685.1"/>
    </source>
</evidence>
<sequence>MFQEVPIYAQLVKELGDVPAQTRRDAEQISSDLETAMRPLRALVGRLPGRGGQGTAPGSAL</sequence>
<accession>A0A5P2WB95</accession>
<reference evidence="1 2" key="1">
    <citation type="submission" date="2017-09" db="EMBL/GenBank/DDBJ databases">
        <title>Streptomyces genome completion.</title>
        <authorList>
            <person name="Lee N."/>
            <person name="Cho B.-K."/>
        </authorList>
    </citation>
    <scope>NUCLEOTIDE SEQUENCE [LARGE SCALE GENOMIC DNA]</scope>
    <source>
        <strain evidence="1 2">ATCC 14899</strain>
    </source>
</reference>